<dbReference type="InterPro" id="IPR020084">
    <property type="entry name" value="NUDIX_hydrolase_CS"/>
</dbReference>
<dbReference type="InterPro" id="IPR000086">
    <property type="entry name" value="NUDIX_hydrolase_dom"/>
</dbReference>
<dbReference type="PROSITE" id="PS00893">
    <property type="entry name" value="NUDIX_BOX"/>
    <property type="match status" value="1"/>
</dbReference>
<comment type="similarity">
    <text evidence="3">Belongs to the Nudix hydrolase family.</text>
</comment>
<dbReference type="GO" id="GO:0016787">
    <property type="term" value="F:hydrolase activity"/>
    <property type="evidence" value="ECO:0007669"/>
    <property type="project" value="UniProtKB-KW"/>
</dbReference>
<dbReference type="AlphaFoldDB" id="A0A1F7TZ00"/>
<dbReference type="Gene3D" id="3.90.79.10">
    <property type="entry name" value="Nucleoside Triphosphate Pyrophosphohydrolase"/>
    <property type="match status" value="1"/>
</dbReference>
<dbReference type="Proteomes" id="UP000177097">
    <property type="component" value="Unassembled WGS sequence"/>
</dbReference>
<name>A0A1F7TZ00_9BACT</name>
<dbReference type="PROSITE" id="PS51462">
    <property type="entry name" value="NUDIX"/>
    <property type="match status" value="1"/>
</dbReference>
<dbReference type="STRING" id="1802389.A3C17_03835"/>
<evidence type="ECO:0000256" key="3">
    <source>
        <dbReference type="RuleBase" id="RU003476"/>
    </source>
</evidence>
<organism evidence="5 6">
    <name type="scientific">Candidatus Uhrbacteria bacterium RIFCSPHIGHO2_02_FULL_53_13</name>
    <dbReference type="NCBI Taxonomy" id="1802389"/>
    <lineage>
        <taxon>Bacteria</taxon>
        <taxon>Candidatus Uhriibacteriota</taxon>
    </lineage>
</organism>
<dbReference type="PANTHER" id="PTHR43046">
    <property type="entry name" value="GDP-MANNOSE MANNOSYL HYDROLASE"/>
    <property type="match status" value="1"/>
</dbReference>
<feature type="domain" description="Nudix hydrolase" evidence="4">
    <location>
        <begin position="5"/>
        <end position="138"/>
    </location>
</feature>
<dbReference type="InterPro" id="IPR015797">
    <property type="entry name" value="NUDIX_hydrolase-like_dom_sf"/>
</dbReference>
<comment type="cofactor">
    <cofactor evidence="1">
        <name>Mg(2+)</name>
        <dbReference type="ChEBI" id="CHEBI:18420"/>
    </cofactor>
</comment>
<gene>
    <name evidence="5" type="ORF">A3C17_03835</name>
</gene>
<evidence type="ECO:0000256" key="1">
    <source>
        <dbReference type="ARBA" id="ARBA00001946"/>
    </source>
</evidence>
<evidence type="ECO:0000256" key="2">
    <source>
        <dbReference type="ARBA" id="ARBA00022801"/>
    </source>
</evidence>
<keyword evidence="2 3" id="KW-0378">Hydrolase</keyword>
<dbReference type="InterPro" id="IPR020476">
    <property type="entry name" value="Nudix_hydrolase"/>
</dbReference>
<dbReference type="Pfam" id="PF00293">
    <property type="entry name" value="NUDIX"/>
    <property type="match status" value="1"/>
</dbReference>
<sequence length="155" mass="17714">MSQQRHFAVPAVYLILKKGNEVLLQMRQGSEYFDDWWAIPAGHVEPGELPIAALVREVKEEIGIDLDMGRTHFVHTMYRTAHDETGDRADYFWMTEAWGGEPSICEPHKCKEIKWMPIDALPQNTIPHVRQAIEFVRDGVSYSEFGTEDSVPSPS</sequence>
<evidence type="ECO:0000259" key="4">
    <source>
        <dbReference type="PROSITE" id="PS51462"/>
    </source>
</evidence>
<accession>A0A1F7TZ00</accession>
<proteinExistence type="inferred from homology"/>
<dbReference type="PRINTS" id="PR00502">
    <property type="entry name" value="NUDIXFAMILY"/>
</dbReference>
<evidence type="ECO:0000313" key="5">
    <source>
        <dbReference type="EMBL" id="OGL71253.1"/>
    </source>
</evidence>
<dbReference type="EMBL" id="MGDX01000016">
    <property type="protein sequence ID" value="OGL71253.1"/>
    <property type="molecule type" value="Genomic_DNA"/>
</dbReference>
<dbReference type="PANTHER" id="PTHR43046:SF14">
    <property type="entry name" value="MUTT_NUDIX FAMILY PROTEIN"/>
    <property type="match status" value="1"/>
</dbReference>
<comment type="caution">
    <text evidence="5">The sequence shown here is derived from an EMBL/GenBank/DDBJ whole genome shotgun (WGS) entry which is preliminary data.</text>
</comment>
<reference evidence="5 6" key="1">
    <citation type="journal article" date="2016" name="Nat. Commun.">
        <title>Thousands of microbial genomes shed light on interconnected biogeochemical processes in an aquifer system.</title>
        <authorList>
            <person name="Anantharaman K."/>
            <person name="Brown C.T."/>
            <person name="Hug L.A."/>
            <person name="Sharon I."/>
            <person name="Castelle C.J."/>
            <person name="Probst A.J."/>
            <person name="Thomas B.C."/>
            <person name="Singh A."/>
            <person name="Wilkins M.J."/>
            <person name="Karaoz U."/>
            <person name="Brodie E.L."/>
            <person name="Williams K.H."/>
            <person name="Hubbard S.S."/>
            <person name="Banfield J.F."/>
        </authorList>
    </citation>
    <scope>NUCLEOTIDE SEQUENCE [LARGE SCALE GENOMIC DNA]</scope>
</reference>
<dbReference type="SUPFAM" id="SSF55811">
    <property type="entry name" value="Nudix"/>
    <property type="match status" value="1"/>
</dbReference>
<protein>
    <recommendedName>
        <fullName evidence="4">Nudix hydrolase domain-containing protein</fullName>
    </recommendedName>
</protein>
<evidence type="ECO:0000313" key="6">
    <source>
        <dbReference type="Proteomes" id="UP000177097"/>
    </source>
</evidence>
<dbReference type="CDD" id="cd04683">
    <property type="entry name" value="NUDIX_Hydrolase"/>
    <property type="match status" value="1"/>
</dbReference>